<dbReference type="Gramene" id="KFK24303">
    <property type="protein sequence ID" value="KFK24303"/>
    <property type="gene ID" value="AALP_AAs75041U000100"/>
</dbReference>
<protein>
    <recommendedName>
        <fullName evidence="6">DUF4283 domain-containing protein</fullName>
    </recommendedName>
</protein>
<gene>
    <name evidence="4" type="ORF">AALP_AAs75041U000100</name>
</gene>
<reference evidence="5" key="1">
    <citation type="journal article" date="2015" name="Nat. Plants">
        <title>Genome expansion of Arabis alpina linked with retrotransposition and reduced symmetric DNA methylation.</title>
        <authorList>
            <person name="Willing E.M."/>
            <person name="Rawat V."/>
            <person name="Mandakova T."/>
            <person name="Maumus F."/>
            <person name="James G.V."/>
            <person name="Nordstroem K.J."/>
            <person name="Becker C."/>
            <person name="Warthmann N."/>
            <person name="Chica C."/>
            <person name="Szarzynska B."/>
            <person name="Zytnicki M."/>
            <person name="Albani M.C."/>
            <person name="Kiefer C."/>
            <person name="Bergonzi S."/>
            <person name="Castaings L."/>
            <person name="Mateos J.L."/>
            <person name="Berns M.C."/>
            <person name="Bujdoso N."/>
            <person name="Piofczyk T."/>
            <person name="de Lorenzo L."/>
            <person name="Barrero-Sicilia C."/>
            <person name="Mateos I."/>
            <person name="Piednoel M."/>
            <person name="Hagmann J."/>
            <person name="Chen-Min-Tao R."/>
            <person name="Iglesias-Fernandez R."/>
            <person name="Schuster S.C."/>
            <person name="Alonso-Blanco C."/>
            <person name="Roudier F."/>
            <person name="Carbonero P."/>
            <person name="Paz-Ares J."/>
            <person name="Davis S.J."/>
            <person name="Pecinka A."/>
            <person name="Quesneville H."/>
            <person name="Colot V."/>
            <person name="Lysak M.A."/>
            <person name="Weigel D."/>
            <person name="Coupland G."/>
            <person name="Schneeberger K."/>
        </authorList>
    </citation>
    <scope>NUCLEOTIDE SEQUENCE [LARGE SCALE GENOMIC DNA]</scope>
    <source>
        <strain evidence="5">cv. Pajares</strain>
    </source>
</reference>
<evidence type="ECO:0000259" key="2">
    <source>
        <dbReference type="Pfam" id="PF14111"/>
    </source>
</evidence>
<evidence type="ECO:0000256" key="1">
    <source>
        <dbReference type="SAM" id="MobiDB-lite"/>
    </source>
</evidence>
<sequence length="378" mass="42852">MADNLRRGIQDIDLGVNDTPVILPTAVVNQAAEENRFIIIGKPVMPRKQNLRSIVALMPRYWGQSGLVFGRIVEGRRFQFVFPTEESLQLVLRRGPWAFADRMLVLERWTPTMDPLMLNFIPFWIQIRGIPVHFLNVEVITSIGEAMGNFVKTDYVAEEAARVEFVRVQLNWNIDEPLKFQRNFQFTPGHNTLLKFTYERLRGFCEVCGFLTHDSGNCLIQSGGPDQHLNGDDNDDDNDEVFPEIVPNQGVILEEINDDAEGTEEAHQGDVSNADQQMEDENIGTDDVDAEPFLFEEFHGNSSFGNEQNMEEMFNPFPFHPIYGKIDNEETRKRKFEEENADMGPYKVTVREHGESSGTSISMTTNGGAVGPEPPLPP</sequence>
<dbReference type="Pfam" id="PF14392">
    <property type="entry name" value="zf-CCHC_4"/>
    <property type="match status" value="1"/>
</dbReference>
<dbReference type="PANTHER" id="PTHR31286">
    <property type="entry name" value="GLYCINE-RICH CELL WALL STRUCTURAL PROTEIN 1.8-LIKE"/>
    <property type="match status" value="1"/>
</dbReference>
<name>A0A087G351_ARAAL</name>
<keyword evidence="5" id="KW-1185">Reference proteome</keyword>
<dbReference type="InterPro" id="IPR025836">
    <property type="entry name" value="Zn_knuckle_CX2CX4HX4C"/>
</dbReference>
<evidence type="ECO:0000313" key="4">
    <source>
        <dbReference type="EMBL" id="KFK24303.1"/>
    </source>
</evidence>
<evidence type="ECO:0000259" key="3">
    <source>
        <dbReference type="Pfam" id="PF14392"/>
    </source>
</evidence>
<dbReference type="EMBL" id="KL970257">
    <property type="protein sequence ID" value="KFK24303.1"/>
    <property type="molecule type" value="Genomic_DNA"/>
</dbReference>
<dbReference type="eggNOG" id="KOG1075">
    <property type="taxonomic scope" value="Eukaryota"/>
</dbReference>
<feature type="domain" description="DUF4283" evidence="2">
    <location>
        <begin position="32"/>
        <end position="115"/>
    </location>
</feature>
<dbReference type="OrthoDB" id="1097630at2759"/>
<feature type="region of interest" description="Disordered" evidence="1">
    <location>
        <begin position="352"/>
        <end position="378"/>
    </location>
</feature>
<evidence type="ECO:0000313" key="5">
    <source>
        <dbReference type="Proteomes" id="UP000029120"/>
    </source>
</evidence>
<dbReference type="InterPro" id="IPR025558">
    <property type="entry name" value="DUF4283"/>
</dbReference>
<dbReference type="Pfam" id="PF14111">
    <property type="entry name" value="DUF4283"/>
    <property type="match status" value="1"/>
</dbReference>
<dbReference type="AlphaFoldDB" id="A0A087G351"/>
<feature type="compositionally biased region" description="Polar residues" evidence="1">
    <location>
        <begin position="356"/>
        <end position="367"/>
    </location>
</feature>
<dbReference type="PANTHER" id="PTHR31286:SF162">
    <property type="entry name" value="DUF4283 DOMAIN-CONTAINING PROTEIN-RELATED"/>
    <property type="match status" value="1"/>
</dbReference>
<proteinExistence type="predicted"/>
<evidence type="ECO:0008006" key="6">
    <source>
        <dbReference type="Google" id="ProtNLM"/>
    </source>
</evidence>
<dbReference type="OMA" id="IHKISEG"/>
<feature type="domain" description="Zinc knuckle CX2CX4HX4C" evidence="3">
    <location>
        <begin position="172"/>
        <end position="219"/>
    </location>
</feature>
<dbReference type="InterPro" id="IPR040256">
    <property type="entry name" value="At4g02000-like"/>
</dbReference>
<organism evidence="4 5">
    <name type="scientific">Arabis alpina</name>
    <name type="common">Alpine rock-cress</name>
    <dbReference type="NCBI Taxonomy" id="50452"/>
    <lineage>
        <taxon>Eukaryota</taxon>
        <taxon>Viridiplantae</taxon>
        <taxon>Streptophyta</taxon>
        <taxon>Embryophyta</taxon>
        <taxon>Tracheophyta</taxon>
        <taxon>Spermatophyta</taxon>
        <taxon>Magnoliopsida</taxon>
        <taxon>eudicotyledons</taxon>
        <taxon>Gunneridae</taxon>
        <taxon>Pentapetalae</taxon>
        <taxon>rosids</taxon>
        <taxon>malvids</taxon>
        <taxon>Brassicales</taxon>
        <taxon>Brassicaceae</taxon>
        <taxon>Arabideae</taxon>
        <taxon>Arabis</taxon>
    </lineage>
</organism>
<dbReference type="Proteomes" id="UP000029120">
    <property type="component" value="Unassembled WGS sequence"/>
</dbReference>
<accession>A0A087G351</accession>